<dbReference type="RefSeq" id="WP_015947446.1">
    <property type="nucleotide sequence ID" value="NC_011768.1"/>
</dbReference>
<dbReference type="Proteomes" id="UP000000739">
    <property type="component" value="Chromosome"/>
</dbReference>
<proteinExistence type="predicted"/>
<dbReference type="Pfam" id="PF08298">
    <property type="entry name" value="AAA_PrkA"/>
    <property type="match status" value="1"/>
</dbReference>
<keyword evidence="3" id="KW-1185">Reference proteome</keyword>
<dbReference type="SMART" id="SM00763">
    <property type="entry name" value="AAA_PrkA"/>
    <property type="match status" value="1"/>
</dbReference>
<dbReference type="Pfam" id="PF06798">
    <property type="entry name" value="PrkA"/>
    <property type="match status" value="1"/>
</dbReference>
<sequence length="688" mass="78510">MNGNRNNSLDEHLKLVKTGKLRFENAFQAVARMILEDESAIEKVVVHGRNTYDFKLFRQGPRHVVGMFEEINSFVSCVKDAAEGGSSREMAFVLVGEPGNGKTFFVDYLCARYRQFLAQPGNRRFTFNFTGMDRLGTYGKLNTFQSQTFEDPMVLWMNLGETQEQSKEILAKRGKMKAKDIDKLYENYRPLGACSDFMLNDIRMHTDGDIDKMLSFFQVAPVPLSESLGTITGKYSAKDKITSSAVDLLGEESISRLLHISDPNNPYRFDLRRGALSRVAGGGIHFSDEIFKNKKDLVQIYLGVIQNRNIEIDGFRWPIDTLIIATSNNAEFNRFLAEKEEAPIVDRCRICYVAHNTDYRLQNQLTDYAIGNESKTTITSEELHQDPNMNYAASVAVVLTRLPKNEKLTSIEMMKLAAGEIAGEKSIKTLAEVKDSLNHEPDITRRFGQRGLGQRALGRALQAQMETSETNEGRCMFAEDVFKALERVVLDYVTEANDRAKYFSDIKTARGLYRERVMTEMFNAYMDEPQAIRKDVMNYVNMIIGIDAENLGPDQMWKYKDPQSGELKALKIDERYVQSVEERLGLKTREQRESFRTSIRKIYGQKMSLNKEYDFMDNIELVKAVTDVRLKSDIAGTGSLIGALANRTNEENQKLYDRMIDTMLNKLGYCRTCAHKTIEYFCTQSDET</sequence>
<keyword evidence="2" id="KW-0808">Transferase</keyword>
<accession>B8FIY5</accession>
<dbReference type="PANTHER" id="PTHR30267:SF2">
    <property type="entry name" value="PROTEIN PRKA"/>
    <property type="match status" value="1"/>
</dbReference>
<evidence type="ECO:0000313" key="2">
    <source>
        <dbReference type="EMBL" id="ACL04376.1"/>
    </source>
</evidence>
<dbReference type="GO" id="GO:0004672">
    <property type="term" value="F:protein kinase activity"/>
    <property type="evidence" value="ECO:0007669"/>
    <property type="project" value="TreeGrafter"/>
</dbReference>
<dbReference type="PANTHER" id="PTHR30267">
    <property type="entry name" value="PROTEIN KINASE PRKA"/>
    <property type="match status" value="1"/>
</dbReference>
<evidence type="ECO:0000259" key="1">
    <source>
        <dbReference type="SMART" id="SM00763"/>
    </source>
</evidence>
<dbReference type="HOGENOM" id="CLU_400497_0_0_7"/>
<dbReference type="EMBL" id="CP001322">
    <property type="protein sequence ID" value="ACL04376.1"/>
    <property type="molecule type" value="Genomic_DNA"/>
</dbReference>
<protein>
    <submittedName>
        <fullName evidence="2">Serine protein kinase, PrkA</fullName>
    </submittedName>
</protein>
<organism evidence="2 3">
    <name type="scientific">Desulfatibacillum aliphaticivorans</name>
    <dbReference type="NCBI Taxonomy" id="218208"/>
    <lineage>
        <taxon>Bacteria</taxon>
        <taxon>Pseudomonadati</taxon>
        <taxon>Thermodesulfobacteriota</taxon>
        <taxon>Desulfobacteria</taxon>
        <taxon>Desulfobacterales</taxon>
        <taxon>Desulfatibacillaceae</taxon>
        <taxon>Desulfatibacillum</taxon>
    </lineage>
</organism>
<dbReference type="InterPro" id="IPR010650">
    <property type="entry name" value="PrkA_C"/>
</dbReference>
<dbReference type="AlphaFoldDB" id="B8FIY5"/>
<keyword evidence="2" id="KW-0418">Kinase</keyword>
<dbReference type="SUPFAM" id="SSF52540">
    <property type="entry name" value="P-loop containing nucleoside triphosphate hydrolases"/>
    <property type="match status" value="1"/>
</dbReference>
<evidence type="ECO:0000313" key="3">
    <source>
        <dbReference type="Proteomes" id="UP000000739"/>
    </source>
</evidence>
<dbReference type="InterPro" id="IPR027417">
    <property type="entry name" value="P-loop_NTPase"/>
</dbReference>
<reference evidence="2 3" key="1">
    <citation type="journal article" date="2012" name="Environ. Microbiol.">
        <title>The genome sequence of Desulfatibacillum alkenivorans AK-01: a blueprint for anaerobic alkane oxidation.</title>
        <authorList>
            <person name="Callaghan A.V."/>
            <person name="Morris B.E."/>
            <person name="Pereira I.A."/>
            <person name="McInerney M.J."/>
            <person name="Austin R.N."/>
            <person name="Groves J.T."/>
            <person name="Kukor J.J."/>
            <person name="Suflita J.M."/>
            <person name="Young L.Y."/>
            <person name="Zylstra G.J."/>
            <person name="Wawrik B."/>
        </authorList>
    </citation>
    <scope>NUCLEOTIDE SEQUENCE [LARGE SCALE GENOMIC DNA]</scope>
    <source>
        <strain evidence="2 3">AK-01</strain>
    </source>
</reference>
<dbReference type="InterPro" id="IPR013153">
    <property type="entry name" value="Prk_AAA"/>
</dbReference>
<name>B8FIY5_DESAL</name>
<dbReference type="KEGG" id="dal:Dalk_2684"/>
<dbReference type="eggNOG" id="COG2766">
    <property type="taxonomic scope" value="Bacteria"/>
</dbReference>
<dbReference type="Gene3D" id="3.40.50.300">
    <property type="entry name" value="P-loop containing nucleotide triphosphate hydrolases"/>
    <property type="match status" value="1"/>
</dbReference>
<feature type="domain" description="PrkA AAA" evidence="1">
    <location>
        <begin position="7"/>
        <end position="409"/>
    </location>
</feature>
<gene>
    <name evidence="2" type="ordered locus">Dalk_2684</name>
</gene>